<dbReference type="AlphaFoldDB" id="A0AAV2YKK8"/>
<proteinExistence type="predicted"/>
<dbReference type="EMBL" id="DAKRPA010000285">
    <property type="protein sequence ID" value="DAZ93867.1"/>
    <property type="molecule type" value="Genomic_DNA"/>
</dbReference>
<sequence length="40" mass="4425">MKSVIATAAENTRERIGTSTSKPCDIANGRHHNEHPHPFL</sequence>
<organism evidence="2 3">
    <name type="scientific">Lagenidium giganteum</name>
    <dbReference type="NCBI Taxonomy" id="4803"/>
    <lineage>
        <taxon>Eukaryota</taxon>
        <taxon>Sar</taxon>
        <taxon>Stramenopiles</taxon>
        <taxon>Oomycota</taxon>
        <taxon>Peronosporomycetes</taxon>
        <taxon>Pythiales</taxon>
        <taxon>Pythiaceae</taxon>
    </lineage>
</organism>
<feature type="region of interest" description="Disordered" evidence="1">
    <location>
        <begin position="1"/>
        <end position="40"/>
    </location>
</feature>
<keyword evidence="3" id="KW-1185">Reference proteome</keyword>
<comment type="caution">
    <text evidence="2">The sequence shown here is derived from an EMBL/GenBank/DDBJ whole genome shotgun (WGS) entry which is preliminary data.</text>
</comment>
<name>A0AAV2YKK8_9STRA</name>
<reference evidence="2" key="2">
    <citation type="journal article" date="2023" name="Microbiol Resour">
        <title>Decontamination and Annotation of the Draft Genome Sequence of the Oomycete Lagenidium giganteum ARSEF 373.</title>
        <authorList>
            <person name="Morgan W.R."/>
            <person name="Tartar A."/>
        </authorList>
    </citation>
    <scope>NUCLEOTIDE SEQUENCE</scope>
    <source>
        <strain evidence="2">ARSEF 373</strain>
    </source>
</reference>
<evidence type="ECO:0000256" key="1">
    <source>
        <dbReference type="SAM" id="MobiDB-lite"/>
    </source>
</evidence>
<accession>A0AAV2YKK8</accession>
<protein>
    <submittedName>
        <fullName evidence="2">Uncharacterized protein</fullName>
    </submittedName>
</protein>
<dbReference type="Proteomes" id="UP001146120">
    <property type="component" value="Unassembled WGS sequence"/>
</dbReference>
<evidence type="ECO:0000313" key="3">
    <source>
        <dbReference type="Proteomes" id="UP001146120"/>
    </source>
</evidence>
<reference evidence="2" key="1">
    <citation type="submission" date="2022-11" db="EMBL/GenBank/DDBJ databases">
        <authorList>
            <person name="Morgan W.R."/>
            <person name="Tartar A."/>
        </authorList>
    </citation>
    <scope>NUCLEOTIDE SEQUENCE</scope>
    <source>
        <strain evidence="2">ARSEF 373</strain>
    </source>
</reference>
<evidence type="ECO:0000313" key="2">
    <source>
        <dbReference type="EMBL" id="DAZ93867.1"/>
    </source>
</evidence>
<gene>
    <name evidence="2" type="ORF">N0F65_008133</name>
</gene>